<accession>A0AB37ZX82</accession>
<keyword evidence="2" id="KW-1185">Reference proteome</keyword>
<evidence type="ECO:0000313" key="2">
    <source>
        <dbReference type="Proteomes" id="UP000199042"/>
    </source>
</evidence>
<dbReference type="RefSeq" id="WP_086984687.1">
    <property type="nucleotide sequence ID" value="NZ_FJNA01000001.1"/>
</dbReference>
<dbReference type="Proteomes" id="UP000199042">
    <property type="component" value="Unassembled WGS sequence"/>
</dbReference>
<reference evidence="1 2" key="1">
    <citation type="submission" date="2016-10" db="EMBL/GenBank/DDBJ databases">
        <authorList>
            <person name="Varghese N."/>
            <person name="Submissions S."/>
        </authorList>
    </citation>
    <scope>NUCLEOTIDE SEQUENCE [LARGE SCALE GENOMIC DNA]</scope>
    <source>
        <strain evidence="1 2">DSM 14526</strain>
    </source>
</reference>
<dbReference type="AlphaFoldDB" id="A0AB37ZX82"/>
<evidence type="ECO:0000313" key="1">
    <source>
        <dbReference type="EMBL" id="SDZ93715.1"/>
    </source>
</evidence>
<organism evidence="1 2">
    <name type="scientific">Trichococcus collinsii</name>
    <dbReference type="NCBI Taxonomy" id="157076"/>
    <lineage>
        <taxon>Bacteria</taxon>
        <taxon>Bacillati</taxon>
        <taxon>Bacillota</taxon>
        <taxon>Bacilli</taxon>
        <taxon>Lactobacillales</taxon>
        <taxon>Carnobacteriaceae</taxon>
        <taxon>Trichococcus</taxon>
    </lineage>
</organism>
<sequence length="108" mass="12573">MPITIFYLFLSQMMLFGIIRVYENQLYLYRLTENHYKAQTLLAYTDYWLKNRNEEASTPENLIVPAVLSFEEGIVHCVMDETGKVTATVTLQNAYSEILVLEILSQEL</sequence>
<comment type="caution">
    <text evidence="1">The sequence shown here is derived from an EMBL/GenBank/DDBJ whole genome shotgun (WGS) entry which is preliminary data.</text>
</comment>
<dbReference type="EMBL" id="FNQH01000001">
    <property type="protein sequence ID" value="SDZ93715.1"/>
    <property type="molecule type" value="Genomic_DNA"/>
</dbReference>
<protein>
    <submittedName>
        <fullName evidence="1">Uncharacterized protein</fullName>
    </submittedName>
</protein>
<gene>
    <name evidence="1" type="ORF">SAMN04488525_101669</name>
</gene>
<name>A0AB37ZX82_9LACT</name>
<proteinExistence type="predicted"/>